<organism evidence="1 2">
    <name type="scientific">Desulfamplus magnetovallimortis</name>
    <dbReference type="NCBI Taxonomy" id="1246637"/>
    <lineage>
        <taxon>Bacteria</taxon>
        <taxon>Pseudomonadati</taxon>
        <taxon>Thermodesulfobacteriota</taxon>
        <taxon>Desulfobacteria</taxon>
        <taxon>Desulfobacterales</taxon>
        <taxon>Desulfobacteraceae</taxon>
        <taxon>Desulfamplus</taxon>
    </lineage>
</organism>
<sequence length="73" mass="8748">MLKMVDARMENNQIFLSEKIYFEDYEVKTIKVIFELNPVNRKEKDSLSKIKGLLKGIDINESEYYSHLENKYL</sequence>
<accession>A0A1W1HDZ9</accession>
<dbReference type="STRING" id="1246637.MTBBW1_2360046"/>
<evidence type="ECO:0000313" key="2">
    <source>
        <dbReference type="Proteomes" id="UP000191931"/>
    </source>
</evidence>
<dbReference type="RefSeq" id="WP_080809005.1">
    <property type="nucleotide sequence ID" value="NZ_LT828563.1"/>
</dbReference>
<proteinExistence type="predicted"/>
<gene>
    <name evidence="1" type="ORF">MTBBW1_2360046</name>
</gene>
<dbReference type="EMBL" id="FWEV01000153">
    <property type="protein sequence ID" value="SLM30663.1"/>
    <property type="molecule type" value="Genomic_DNA"/>
</dbReference>
<name>A0A1W1HDZ9_9BACT</name>
<reference evidence="1 2" key="1">
    <citation type="submission" date="2017-03" db="EMBL/GenBank/DDBJ databases">
        <authorList>
            <person name="Afonso C.L."/>
            <person name="Miller P.J."/>
            <person name="Scott M.A."/>
            <person name="Spackman E."/>
            <person name="Goraichik I."/>
            <person name="Dimitrov K.M."/>
            <person name="Suarez D.L."/>
            <person name="Swayne D.E."/>
        </authorList>
    </citation>
    <scope>NUCLEOTIDE SEQUENCE [LARGE SCALE GENOMIC DNA]</scope>
    <source>
        <strain evidence="1">PRJEB14757</strain>
    </source>
</reference>
<evidence type="ECO:0000313" key="1">
    <source>
        <dbReference type="EMBL" id="SLM30663.1"/>
    </source>
</evidence>
<protein>
    <submittedName>
        <fullName evidence="1">Putative Toxin-antitoxin system, antitoxin component, ribbon-helix-helix domain protein</fullName>
    </submittedName>
</protein>
<dbReference type="AlphaFoldDB" id="A0A1W1HDZ9"/>
<dbReference type="Proteomes" id="UP000191931">
    <property type="component" value="Unassembled WGS sequence"/>
</dbReference>
<keyword evidence="2" id="KW-1185">Reference proteome</keyword>